<dbReference type="InterPro" id="IPR011991">
    <property type="entry name" value="ArsR-like_HTH"/>
</dbReference>
<protein>
    <submittedName>
        <fullName evidence="6">Helix-turn-helix domain-containing protein</fullName>
    </submittedName>
</protein>
<proteinExistence type="predicted"/>
<dbReference type="RefSeq" id="WP_322454452.1">
    <property type="nucleotide sequence ID" value="NZ_CP141059.1"/>
</dbReference>
<evidence type="ECO:0000256" key="4">
    <source>
        <dbReference type="SAM" id="MobiDB-lite"/>
    </source>
</evidence>
<dbReference type="PANTHER" id="PTHR33204:SF18">
    <property type="entry name" value="TRANSCRIPTIONAL REGULATORY PROTEIN"/>
    <property type="match status" value="1"/>
</dbReference>
<organism evidence="6 7">
    <name type="scientific">Nocardioides bizhenqiangii</name>
    <dbReference type="NCBI Taxonomy" id="3095076"/>
    <lineage>
        <taxon>Bacteria</taxon>
        <taxon>Bacillati</taxon>
        <taxon>Actinomycetota</taxon>
        <taxon>Actinomycetes</taxon>
        <taxon>Propionibacteriales</taxon>
        <taxon>Nocardioidaceae</taxon>
        <taxon>Nocardioides</taxon>
    </lineage>
</organism>
<evidence type="ECO:0000259" key="5">
    <source>
        <dbReference type="PROSITE" id="PS51118"/>
    </source>
</evidence>
<feature type="domain" description="HTH hxlR-type" evidence="5">
    <location>
        <begin position="8"/>
        <end position="106"/>
    </location>
</feature>
<keyword evidence="1" id="KW-0805">Transcription regulation</keyword>
<gene>
    <name evidence="6" type="ORF">SHK19_20980</name>
</gene>
<dbReference type="Gene3D" id="1.10.10.10">
    <property type="entry name" value="Winged helix-like DNA-binding domain superfamily/Winged helix DNA-binding domain"/>
    <property type="match status" value="1"/>
</dbReference>
<sequence>MRTYGQYCPIARASELLAERWSIIILRNIVILGCRTFNEIADGAPGLSRGLLSKRLRDLERAGVIEIQPKPDGRGSTYVPTEAGRELSAVLVALQHWGSRWADLTPEQAHPGVVLWMWATFFLDLDVLPQRRVLVRFDYPTLRGGGSRNWLLIERGEAEICEKHPGGEEHLVVIVNDPVAFARWHLGEIRWGGALRSGAIEVQGPRGLARALPTWHRHHDQGPQPLHVDATTVASRSSS</sequence>
<feature type="region of interest" description="Disordered" evidence="4">
    <location>
        <begin position="216"/>
        <end position="239"/>
    </location>
</feature>
<reference evidence="7" key="1">
    <citation type="submission" date="2023-12" db="EMBL/GenBank/DDBJ databases">
        <title>Novel species in genus Nocardioides.</title>
        <authorList>
            <person name="Zhou H."/>
        </authorList>
    </citation>
    <scope>NUCLEOTIDE SEQUENCE [LARGE SCALE GENOMIC DNA]</scope>
    <source>
        <strain evidence="7">HM61</strain>
    </source>
</reference>
<evidence type="ECO:0000256" key="1">
    <source>
        <dbReference type="ARBA" id="ARBA00023015"/>
    </source>
</evidence>
<dbReference type="PANTHER" id="PTHR33204">
    <property type="entry name" value="TRANSCRIPTIONAL REGULATOR, MARR FAMILY"/>
    <property type="match status" value="1"/>
</dbReference>
<dbReference type="PROSITE" id="PS51118">
    <property type="entry name" value="HTH_HXLR"/>
    <property type="match status" value="1"/>
</dbReference>
<dbReference type="InterPro" id="IPR036388">
    <property type="entry name" value="WH-like_DNA-bd_sf"/>
</dbReference>
<evidence type="ECO:0000256" key="2">
    <source>
        <dbReference type="ARBA" id="ARBA00023125"/>
    </source>
</evidence>
<evidence type="ECO:0000313" key="7">
    <source>
        <dbReference type="Proteomes" id="UP001327225"/>
    </source>
</evidence>
<dbReference type="InterPro" id="IPR002577">
    <property type="entry name" value="HTH_HxlR"/>
</dbReference>
<evidence type="ECO:0000313" key="6">
    <source>
        <dbReference type="EMBL" id="WQQ26416.1"/>
    </source>
</evidence>
<dbReference type="SUPFAM" id="SSF46785">
    <property type="entry name" value="Winged helix' DNA-binding domain"/>
    <property type="match status" value="1"/>
</dbReference>
<evidence type="ECO:0000256" key="3">
    <source>
        <dbReference type="ARBA" id="ARBA00023163"/>
    </source>
</evidence>
<keyword evidence="2" id="KW-0238">DNA-binding</keyword>
<dbReference type="Proteomes" id="UP001327225">
    <property type="component" value="Chromosome"/>
</dbReference>
<accession>A0ABZ0ZRL8</accession>
<dbReference type="EMBL" id="CP141059">
    <property type="protein sequence ID" value="WQQ26416.1"/>
    <property type="molecule type" value="Genomic_DNA"/>
</dbReference>
<keyword evidence="7" id="KW-1185">Reference proteome</keyword>
<dbReference type="CDD" id="cd00090">
    <property type="entry name" value="HTH_ARSR"/>
    <property type="match status" value="1"/>
</dbReference>
<keyword evidence="3" id="KW-0804">Transcription</keyword>
<dbReference type="Pfam" id="PF01638">
    <property type="entry name" value="HxlR"/>
    <property type="match status" value="1"/>
</dbReference>
<dbReference type="InterPro" id="IPR036390">
    <property type="entry name" value="WH_DNA-bd_sf"/>
</dbReference>
<name>A0ABZ0ZRL8_9ACTN</name>